<dbReference type="InterPro" id="IPR009732">
    <property type="entry name" value="DUF1304"/>
</dbReference>
<proteinExistence type="predicted"/>
<evidence type="ECO:0000313" key="3">
    <source>
        <dbReference type="Proteomes" id="UP000788426"/>
    </source>
</evidence>
<keyword evidence="1" id="KW-0812">Transmembrane</keyword>
<dbReference type="PANTHER" id="PTHR38446">
    <property type="entry name" value="BLL0914 PROTEIN"/>
    <property type="match status" value="1"/>
</dbReference>
<keyword evidence="1" id="KW-1133">Transmembrane helix</keyword>
<name>A0ABS6YDY1_9BACT</name>
<evidence type="ECO:0000256" key="1">
    <source>
        <dbReference type="SAM" id="Phobius"/>
    </source>
</evidence>
<dbReference type="Pfam" id="PF06993">
    <property type="entry name" value="DUF1304"/>
    <property type="match status" value="1"/>
</dbReference>
<feature type="transmembrane region" description="Helical" evidence="1">
    <location>
        <begin position="79"/>
        <end position="96"/>
    </location>
</feature>
<evidence type="ECO:0000313" key="2">
    <source>
        <dbReference type="EMBL" id="MBW4769764.1"/>
    </source>
</evidence>
<protein>
    <submittedName>
        <fullName evidence="2">DUF1304 domain-containing protein</fullName>
    </submittedName>
</protein>
<keyword evidence="1" id="KW-0472">Membrane</keyword>
<gene>
    <name evidence="2" type="ORF">KZO38_08340</name>
</gene>
<organism evidence="2 3">
    <name type="scientific">Hoylesella nanceiensis</name>
    <dbReference type="NCBI Taxonomy" id="425941"/>
    <lineage>
        <taxon>Bacteria</taxon>
        <taxon>Pseudomonadati</taxon>
        <taxon>Bacteroidota</taxon>
        <taxon>Bacteroidia</taxon>
        <taxon>Bacteroidales</taxon>
        <taxon>Prevotellaceae</taxon>
        <taxon>Hoylesella</taxon>
    </lineage>
</organism>
<keyword evidence="3" id="KW-1185">Reference proteome</keyword>
<dbReference type="Proteomes" id="UP000788426">
    <property type="component" value="Unassembled WGS sequence"/>
</dbReference>
<accession>A0ABS6YDY1</accession>
<reference evidence="2 3" key="1">
    <citation type="submission" date="2021-07" db="EMBL/GenBank/DDBJ databases">
        <title>Genomic diversity and antimicrobial resistance of Prevotella spp. isolated from chronic lung disease airways.</title>
        <authorList>
            <person name="Webb K.A."/>
            <person name="Olagoke O.S."/>
            <person name="Baird T."/>
            <person name="Neill J."/>
            <person name="Pham A."/>
            <person name="Wells T.J."/>
            <person name="Ramsay K.A."/>
            <person name="Bell S.C."/>
            <person name="Sarovich D.S."/>
            <person name="Price E.P."/>
        </authorList>
    </citation>
    <scope>NUCLEOTIDE SEQUENCE [LARGE SCALE GENOMIC DNA]</scope>
    <source>
        <strain evidence="2 3">SCHI0011.S.12</strain>
    </source>
</reference>
<comment type="caution">
    <text evidence="2">The sequence shown here is derived from an EMBL/GenBank/DDBJ whole genome shotgun (WGS) entry which is preliminary data.</text>
</comment>
<dbReference type="RefSeq" id="WP_219481840.1">
    <property type="nucleotide sequence ID" value="NZ_CAURQY010000051.1"/>
</dbReference>
<sequence>MHIISQVLIALVSLLFLYIMYLETIATSSAKTSKVFNIPQDVLQEKHFTTLMKNQGIYNGLIALALLYSAFCSENGKELSCILLVYCVLVAIYGALTSSWKILMKQGFLPFLALLSLLIL</sequence>
<dbReference type="EMBL" id="JAHXCT010000006">
    <property type="protein sequence ID" value="MBW4769764.1"/>
    <property type="molecule type" value="Genomic_DNA"/>
</dbReference>
<feature type="transmembrane region" description="Helical" evidence="1">
    <location>
        <begin position="54"/>
        <end position="72"/>
    </location>
</feature>
<dbReference type="PANTHER" id="PTHR38446:SF1">
    <property type="entry name" value="BLL0914 PROTEIN"/>
    <property type="match status" value="1"/>
</dbReference>